<evidence type="ECO:0000313" key="1">
    <source>
        <dbReference type="EMBL" id="AEV55791.1"/>
    </source>
</evidence>
<dbReference type="GeneID" id="12354515"/>
<organism evidence="1">
    <name type="scientific">Phlegmariurus squarrosus</name>
    <name type="common">Rock tassel fern</name>
    <name type="synonym">Lycopodium squarrosum</name>
    <dbReference type="NCBI Taxonomy" id="73615"/>
    <lineage>
        <taxon>Eukaryota</taxon>
        <taxon>Viridiplantae</taxon>
        <taxon>Streptophyta</taxon>
        <taxon>Embryophyta</taxon>
        <taxon>Tracheophyta</taxon>
        <taxon>Lycopodiopsida</taxon>
        <taxon>Lycopodiales</taxon>
        <taxon>Lycopodiaceae</taxon>
        <taxon>Huperzioideae</taxon>
        <taxon>Phlegmariurus</taxon>
    </lineage>
</organism>
<proteinExistence type="predicted"/>
<sequence length="99" mass="11586">MRALFYGLLNSLHSLPFHGLHSILPTSFYRLLNFIPRLFPGKDDDPSGSNHEPYHYDYDHSYDGGFRANLPFFLTCGQVLESFTRVVWEHNMWRASRPP</sequence>
<gene>
    <name evidence="1" type="primary">ORF99_2</name>
    <name evidence="1" type="ORF">HusqMp109</name>
</gene>
<accession>H9M884</accession>
<geneLocation type="mitochondrion" evidence="1"/>
<reference evidence="1" key="1">
    <citation type="journal article" date="2012" name="PLoS ONE">
        <title>The Mitochondrial Genome of the Lycophyte Huperzia squarrosa: The Most Archaic Form in Vascular Plants.</title>
        <authorList>
            <person name="Liu Y."/>
            <person name="Wang B."/>
            <person name="Cui P."/>
            <person name="Li L."/>
            <person name="Xue J.Y."/>
            <person name="Yu J."/>
            <person name="Qiu Y.L."/>
        </authorList>
    </citation>
    <scope>NUCLEOTIDE SEQUENCE</scope>
</reference>
<dbReference type="EMBL" id="JQ002659">
    <property type="protein sequence ID" value="AEV55791.1"/>
    <property type="molecule type" value="Genomic_DNA"/>
</dbReference>
<protein>
    <submittedName>
        <fullName evidence="1">Uncharacterized protein</fullName>
    </submittedName>
</protein>
<dbReference type="AlphaFoldDB" id="H9M884"/>
<dbReference type="RefSeq" id="YP_006234349.1">
    <property type="nucleotide sequence ID" value="NC_017755.1"/>
</dbReference>
<name>H9M884_PHLSQ</name>
<keyword evidence="1" id="KW-0496">Mitochondrion</keyword>